<organism evidence="3 4">
    <name type="scientific">[Empedobacter] haloabium</name>
    <dbReference type="NCBI Taxonomy" id="592317"/>
    <lineage>
        <taxon>Bacteria</taxon>
        <taxon>Pseudomonadati</taxon>
        <taxon>Pseudomonadota</taxon>
        <taxon>Betaproteobacteria</taxon>
        <taxon>Burkholderiales</taxon>
        <taxon>Oxalobacteraceae</taxon>
        <taxon>Telluria group</taxon>
        <taxon>Telluria group incertae sedis</taxon>
    </lineage>
</organism>
<evidence type="ECO:0000313" key="4">
    <source>
        <dbReference type="Proteomes" id="UP000321323"/>
    </source>
</evidence>
<sequence length="278" mass="30063">MKRLRYIGLGVMVALLAWGYVAFNHWQREMIFMPSRAVGHTPPNGSFSDQWIDAPAAGGVEGGKVHAWWLPAASPEAPALLYLHGNADTLSTNVAAIDRLRQAGFAVLAIDYRGFGASAALLPEERSAYADARAAWQRLEQLAPRAVKRLAYGHSLGGAIAVELAATTPRVDGVVVEGSFTSVVDVAKSTEFDWMPLSLVVSQRFASDEKVAALKTPKLFIHCARDEVIPLRFGDRLYEQAGEPKSRLVIPGGDHNDCPAAAAGEWRDTLRRFGGISA</sequence>
<keyword evidence="3" id="KW-0378">Hydrolase</keyword>
<name>A0ABZ1UJR3_9BURK</name>
<dbReference type="GO" id="GO:0016787">
    <property type="term" value="F:hydrolase activity"/>
    <property type="evidence" value="ECO:0007669"/>
    <property type="project" value="UniProtKB-KW"/>
</dbReference>
<dbReference type="Pfam" id="PF12146">
    <property type="entry name" value="Hydrolase_4"/>
    <property type="match status" value="1"/>
</dbReference>
<dbReference type="Proteomes" id="UP000321323">
    <property type="component" value="Chromosome"/>
</dbReference>
<keyword evidence="1" id="KW-0812">Transmembrane</keyword>
<gene>
    <name evidence="3" type="ORF">E7V67_021905</name>
</gene>
<protein>
    <submittedName>
        <fullName evidence="3">Alpha/beta hydrolase</fullName>
    </submittedName>
</protein>
<dbReference type="EMBL" id="CP136508">
    <property type="protein sequence ID" value="WUR12331.1"/>
    <property type="molecule type" value="Genomic_DNA"/>
</dbReference>
<feature type="transmembrane region" description="Helical" evidence="1">
    <location>
        <begin position="6"/>
        <end position="26"/>
    </location>
</feature>
<evidence type="ECO:0000313" key="3">
    <source>
        <dbReference type="EMBL" id="WUR12331.1"/>
    </source>
</evidence>
<reference evidence="3 4" key="1">
    <citation type="journal article" date="2019" name="Int. J. Syst. Evol. Microbiol.">
        <title>The Draft Whole-Genome Sequence of the Antibiotic Producer Empedobacter haloabium ATCC 31962 Provides Indications for Its Taxonomic Reclassification.</title>
        <authorList>
            <person name="Miess H."/>
            <person name="Arlt P."/>
            <person name="Apel A.K."/>
            <person name="Weber T."/>
            <person name="Nieselt K."/>
            <person name="Hanssen F."/>
            <person name="Czemmel S."/>
            <person name="Nahnsen S."/>
            <person name="Gross H."/>
        </authorList>
    </citation>
    <scope>NUCLEOTIDE SEQUENCE [LARGE SCALE GENOMIC DNA]</scope>
    <source>
        <strain evidence="3 4">ATCC 31962</strain>
    </source>
</reference>
<keyword evidence="4" id="KW-1185">Reference proteome</keyword>
<dbReference type="InterPro" id="IPR029058">
    <property type="entry name" value="AB_hydrolase_fold"/>
</dbReference>
<dbReference type="Gene3D" id="3.40.50.1820">
    <property type="entry name" value="alpha/beta hydrolase"/>
    <property type="match status" value="1"/>
</dbReference>
<evidence type="ECO:0000256" key="1">
    <source>
        <dbReference type="SAM" id="Phobius"/>
    </source>
</evidence>
<dbReference type="SUPFAM" id="SSF53474">
    <property type="entry name" value="alpha/beta-Hydrolases"/>
    <property type="match status" value="1"/>
</dbReference>
<keyword evidence="1" id="KW-0472">Membrane</keyword>
<dbReference type="PANTHER" id="PTHR12277">
    <property type="entry name" value="ALPHA/BETA HYDROLASE DOMAIN-CONTAINING PROTEIN"/>
    <property type="match status" value="1"/>
</dbReference>
<evidence type="ECO:0000259" key="2">
    <source>
        <dbReference type="Pfam" id="PF12146"/>
    </source>
</evidence>
<dbReference type="PANTHER" id="PTHR12277:SF81">
    <property type="entry name" value="PROTEIN ABHD13"/>
    <property type="match status" value="1"/>
</dbReference>
<dbReference type="InterPro" id="IPR022742">
    <property type="entry name" value="Hydrolase_4"/>
</dbReference>
<proteinExistence type="predicted"/>
<feature type="domain" description="Serine aminopeptidase S33" evidence="2">
    <location>
        <begin position="79"/>
        <end position="183"/>
    </location>
</feature>
<accession>A0ABZ1UJR3</accession>
<keyword evidence="1" id="KW-1133">Transmembrane helix</keyword>